<organism evidence="5 6">
    <name type="scientific">Thermococcus sibiricus</name>
    <dbReference type="NCBI Taxonomy" id="172049"/>
    <lineage>
        <taxon>Archaea</taxon>
        <taxon>Methanobacteriati</taxon>
        <taxon>Methanobacteriota</taxon>
        <taxon>Thermococci</taxon>
        <taxon>Thermococcales</taxon>
        <taxon>Thermococcaceae</taxon>
        <taxon>Thermococcus</taxon>
    </lineage>
</organism>
<dbReference type="InterPro" id="IPR040777">
    <property type="entry name" value="DUF5591"/>
</dbReference>
<dbReference type="SMART" id="SM00359">
    <property type="entry name" value="PUA"/>
    <property type="match status" value="1"/>
</dbReference>
<dbReference type="InterPro" id="IPR004521">
    <property type="entry name" value="Uncharacterised_CHP00451"/>
</dbReference>
<dbReference type="Gene3D" id="2.30.130.10">
    <property type="entry name" value="PUA domain"/>
    <property type="match status" value="1"/>
</dbReference>
<feature type="domain" description="PUA" evidence="4">
    <location>
        <begin position="505"/>
        <end position="571"/>
    </location>
</feature>
<dbReference type="NCBIfam" id="TIGR00451">
    <property type="entry name" value="unchar_dom_2"/>
    <property type="match status" value="1"/>
</dbReference>
<evidence type="ECO:0000313" key="6">
    <source>
        <dbReference type="Proteomes" id="UP000053911"/>
    </source>
</evidence>
<dbReference type="NCBIfam" id="NF040592">
    <property type="entry name" value="tRNA_mod_ArcS"/>
    <property type="match status" value="1"/>
</dbReference>
<dbReference type="InterPro" id="IPR050076">
    <property type="entry name" value="ArchSynthase1/Queuine_TRR"/>
</dbReference>
<dbReference type="InterPro" id="IPR036974">
    <property type="entry name" value="PUA_sf"/>
</dbReference>
<evidence type="ECO:0000256" key="2">
    <source>
        <dbReference type="ARBA" id="ARBA00008906"/>
    </source>
</evidence>
<dbReference type="Proteomes" id="UP000053911">
    <property type="component" value="Unassembled WGS sequence"/>
</dbReference>
<dbReference type="AlphaFoldDB" id="A0A117L1W2"/>
<accession>A0A117L1W2</accession>
<proteinExistence type="inferred from homology"/>
<keyword evidence="3" id="KW-0819">tRNA processing</keyword>
<sequence length="571" mass="66042">METLKHEGPGRLGLSRVNDKVFKTPALVNIDFTLSPFNSYFYPKDFGEYDFNLAPSIPLSFYTPRDIIEKALKRLYEVDYSRFNALYLPVVRDLKYINEFLEEVLSRESFDAVYIGNSKIFVKEYRKFVEVIRLIREKDPNLMLIIDLEPFFYPLAVYLGIDAFDTRSLKLYDFHKKGFTQFSPILWKEEENPLEFAKDVIGLVRKALEEGKLRYLVENFFYTQVHTGVLRIADKEHSDYLEKYTPIQKDTVYFISDASQNRPEVIRWRQRVIERFKPPENVEALFLFPCSAKKPYSHSRSHILYRKALKESLGNGIYRVHELILTSPFGVVPREWEWLAKYDIVVTGHWSEEEISSAAELLAKTLEKYPNHIPIIAHLDEAYVEVAERASEISGREIVFTKVKNGTTSKKSLDSLKETIKELDLELMVGKEDRIYRFYENIRKVFDFYFGIGAGDAVLPESAKITGSKMLRIQVDNQQTGTYQDGIISVTPFGMQRIYEATKSYYVKIDFDLRGDVFAIGVNEADAKIRPDDIVGVVRDEKVVGVGKAILSGEEMIKARRGIAVKVRKKA</sequence>
<comment type="pathway">
    <text evidence="1">tRNA modification; archaeosine-tRNA biosynthesis.</text>
</comment>
<evidence type="ECO:0000313" key="5">
    <source>
        <dbReference type="EMBL" id="KUK18460.1"/>
    </source>
</evidence>
<dbReference type="InterPro" id="IPR015947">
    <property type="entry name" value="PUA-like_sf"/>
</dbReference>
<comment type="caution">
    <text evidence="5">The sequence shown here is derived from an EMBL/GenBank/DDBJ whole genome shotgun (WGS) entry which is preliminary data.</text>
</comment>
<dbReference type="SUPFAM" id="SSF88802">
    <property type="entry name" value="Pre-PUA domain"/>
    <property type="match status" value="1"/>
</dbReference>
<evidence type="ECO:0000256" key="3">
    <source>
        <dbReference type="ARBA" id="ARBA00022694"/>
    </source>
</evidence>
<dbReference type="InterPro" id="IPR036895">
    <property type="entry name" value="Uracil-DNA_glycosylase-like_sf"/>
</dbReference>
<reference evidence="6" key="1">
    <citation type="journal article" date="2015" name="MBio">
        <title>Genome-Resolved Metagenomic Analysis Reveals Roles for Candidate Phyla and Other Microbial Community Members in Biogeochemical Transformations in Oil Reservoirs.</title>
        <authorList>
            <person name="Hu P."/>
            <person name="Tom L."/>
            <person name="Singh A."/>
            <person name="Thomas B.C."/>
            <person name="Baker B.J."/>
            <person name="Piceno Y.M."/>
            <person name="Andersen G.L."/>
            <person name="Banfield J.F."/>
        </authorList>
    </citation>
    <scope>NUCLEOTIDE SEQUENCE [LARGE SCALE GENOMIC DNA]</scope>
</reference>
<dbReference type="GO" id="GO:0005737">
    <property type="term" value="C:cytoplasm"/>
    <property type="evidence" value="ECO:0007669"/>
    <property type="project" value="TreeGrafter"/>
</dbReference>
<dbReference type="UniPathway" id="UPA00393"/>
<gene>
    <name evidence="5" type="ORF">XD54_0190</name>
</gene>
<name>A0A117L1W2_9EURY</name>
<dbReference type="SUPFAM" id="SSF51713">
    <property type="entry name" value="tRNA-guanine transglycosylase"/>
    <property type="match status" value="1"/>
</dbReference>
<dbReference type="Gene3D" id="3.40.50.10630">
    <property type="entry name" value="Uracil-DNA glycosylase-like"/>
    <property type="match status" value="1"/>
</dbReference>
<dbReference type="InterPro" id="IPR036511">
    <property type="entry name" value="TGT-like_sf"/>
</dbReference>
<dbReference type="SUPFAM" id="SSF88697">
    <property type="entry name" value="PUA domain-like"/>
    <property type="match status" value="1"/>
</dbReference>
<dbReference type="Pfam" id="PF17884">
    <property type="entry name" value="DUF5591"/>
    <property type="match status" value="1"/>
</dbReference>
<dbReference type="PANTHER" id="PTHR46499">
    <property type="entry name" value="QUEUINE TRNA-RIBOSYLTRANSFERASE"/>
    <property type="match status" value="1"/>
</dbReference>
<dbReference type="GO" id="GO:0003723">
    <property type="term" value="F:RNA binding"/>
    <property type="evidence" value="ECO:0007669"/>
    <property type="project" value="InterPro"/>
</dbReference>
<evidence type="ECO:0000256" key="1">
    <source>
        <dbReference type="ARBA" id="ARBA00005030"/>
    </source>
</evidence>
<dbReference type="SUPFAM" id="SSF52141">
    <property type="entry name" value="Uracil-DNA glycosylase-like"/>
    <property type="match status" value="1"/>
</dbReference>
<dbReference type="PROSITE" id="PS50890">
    <property type="entry name" value="PUA"/>
    <property type="match status" value="1"/>
</dbReference>
<dbReference type="InterPro" id="IPR053418">
    <property type="entry name" value="Archaeosine_synthase_1"/>
</dbReference>
<dbReference type="Pfam" id="PF01472">
    <property type="entry name" value="PUA"/>
    <property type="match status" value="1"/>
</dbReference>
<dbReference type="InterPro" id="IPR002478">
    <property type="entry name" value="PUA"/>
</dbReference>
<dbReference type="RefSeq" id="WP_283217210.1">
    <property type="nucleotide sequence ID" value="NZ_LGFD01000003.1"/>
</dbReference>
<dbReference type="GO" id="GO:0002099">
    <property type="term" value="P:tRNA wobble guanine modification"/>
    <property type="evidence" value="ECO:0007669"/>
    <property type="project" value="TreeGrafter"/>
</dbReference>
<evidence type="ECO:0000259" key="4">
    <source>
        <dbReference type="SMART" id="SM00359"/>
    </source>
</evidence>
<dbReference type="PATRIC" id="fig|172049.5.peg.653"/>
<dbReference type="PANTHER" id="PTHR46499:SF1">
    <property type="entry name" value="QUEUINE TRNA-RIBOSYLTRANSFERASE"/>
    <property type="match status" value="1"/>
</dbReference>
<comment type="similarity">
    <text evidence="2">Belongs to the archaeosine synthase type 1 family.</text>
</comment>
<dbReference type="CDD" id="cd21149">
    <property type="entry name" value="PUA_archaeosine_TGT"/>
    <property type="match status" value="1"/>
</dbReference>
<protein>
    <submittedName>
        <fullName evidence="5">RNA-binding protein, containing PUA domain</fullName>
    </submittedName>
</protein>
<dbReference type="EMBL" id="LGFD01000003">
    <property type="protein sequence ID" value="KUK18460.1"/>
    <property type="molecule type" value="Genomic_DNA"/>
</dbReference>